<evidence type="ECO:0000313" key="2">
    <source>
        <dbReference type="Proteomes" id="UP000199614"/>
    </source>
</evidence>
<dbReference type="Proteomes" id="UP000199614">
    <property type="component" value="Unassembled WGS sequence"/>
</dbReference>
<protein>
    <recommendedName>
        <fullName evidence="3">NYN domain-containing protein</fullName>
    </recommendedName>
</protein>
<organism evidence="1 2">
    <name type="scientific">Pseudonocardia ammonioxydans</name>
    <dbReference type="NCBI Taxonomy" id="260086"/>
    <lineage>
        <taxon>Bacteria</taxon>
        <taxon>Bacillati</taxon>
        <taxon>Actinomycetota</taxon>
        <taxon>Actinomycetes</taxon>
        <taxon>Pseudonocardiales</taxon>
        <taxon>Pseudonocardiaceae</taxon>
        <taxon>Pseudonocardia</taxon>
    </lineage>
</organism>
<dbReference type="STRING" id="260086.SAMN05216207_101546"/>
<accession>A0A1I4ZFY5</accession>
<gene>
    <name evidence="1" type="ORF">SAMN05216207_101546</name>
</gene>
<evidence type="ECO:0000313" key="1">
    <source>
        <dbReference type="EMBL" id="SFN48810.1"/>
    </source>
</evidence>
<dbReference type="EMBL" id="FOUY01000015">
    <property type="protein sequence ID" value="SFN48810.1"/>
    <property type="molecule type" value="Genomic_DNA"/>
</dbReference>
<sequence length="97" mass="10773">MISEVREKGVDVLVALALVREAADPEIGLVILASHDTDLAPALDEALDIGTAKVESCWWNPDRRWTGPPQPSGGRRVWNTRLRCGAFERAQDRTDYT</sequence>
<evidence type="ECO:0008006" key="3">
    <source>
        <dbReference type="Google" id="ProtNLM"/>
    </source>
</evidence>
<proteinExistence type="predicted"/>
<dbReference type="AlphaFoldDB" id="A0A1I4ZFY5"/>
<dbReference type="Gene3D" id="3.40.50.1010">
    <property type="entry name" value="5'-nuclease"/>
    <property type="match status" value="1"/>
</dbReference>
<keyword evidence="2" id="KW-1185">Reference proteome</keyword>
<reference evidence="1 2" key="1">
    <citation type="submission" date="2016-10" db="EMBL/GenBank/DDBJ databases">
        <authorList>
            <person name="de Groot N.N."/>
        </authorList>
    </citation>
    <scope>NUCLEOTIDE SEQUENCE [LARGE SCALE GENOMIC DNA]</scope>
    <source>
        <strain evidence="1 2">CGMCC 4.1877</strain>
    </source>
</reference>
<name>A0A1I4ZFY5_PSUAM</name>